<keyword evidence="7" id="KW-1185">Reference proteome</keyword>
<dbReference type="PRINTS" id="PR00455">
    <property type="entry name" value="HTHTETR"/>
</dbReference>
<dbReference type="InterPro" id="IPR001647">
    <property type="entry name" value="HTH_TetR"/>
</dbReference>
<evidence type="ECO:0000256" key="2">
    <source>
        <dbReference type="ARBA" id="ARBA00023125"/>
    </source>
</evidence>
<evidence type="ECO:0000313" key="6">
    <source>
        <dbReference type="EMBL" id="MDA0642496.1"/>
    </source>
</evidence>
<evidence type="ECO:0000256" key="1">
    <source>
        <dbReference type="ARBA" id="ARBA00023015"/>
    </source>
</evidence>
<dbReference type="PANTHER" id="PTHR30055:SF234">
    <property type="entry name" value="HTH-TYPE TRANSCRIPTIONAL REGULATOR BETI"/>
    <property type="match status" value="1"/>
</dbReference>
<dbReference type="EMBL" id="JAPNUD010000043">
    <property type="protein sequence ID" value="MDA0642496.1"/>
    <property type="molecule type" value="Genomic_DNA"/>
</dbReference>
<keyword evidence="1" id="KW-0805">Transcription regulation</keyword>
<name>A0ABT4SZ12_9ACTN</name>
<dbReference type="Pfam" id="PF00440">
    <property type="entry name" value="TetR_N"/>
    <property type="match status" value="1"/>
</dbReference>
<keyword evidence="2 4" id="KW-0238">DNA-binding</keyword>
<evidence type="ECO:0000313" key="7">
    <source>
        <dbReference type="Proteomes" id="UP001212498"/>
    </source>
</evidence>
<accession>A0ABT4SZ12</accession>
<comment type="caution">
    <text evidence="6">The sequence shown here is derived from an EMBL/GenBank/DDBJ whole genome shotgun (WGS) entry which is preliminary data.</text>
</comment>
<gene>
    <name evidence="6" type="ORF">OUY24_17820</name>
</gene>
<dbReference type="SUPFAM" id="SSF46689">
    <property type="entry name" value="Homeodomain-like"/>
    <property type="match status" value="1"/>
</dbReference>
<dbReference type="Gene3D" id="1.10.357.10">
    <property type="entry name" value="Tetracycline Repressor, domain 2"/>
    <property type="match status" value="1"/>
</dbReference>
<evidence type="ECO:0000256" key="4">
    <source>
        <dbReference type="PROSITE-ProRule" id="PRU00335"/>
    </source>
</evidence>
<dbReference type="RefSeq" id="WP_271277019.1">
    <property type="nucleotide sequence ID" value="NZ_BAABFD010000012.1"/>
</dbReference>
<feature type="DNA-binding region" description="H-T-H motif" evidence="4">
    <location>
        <begin position="56"/>
        <end position="75"/>
    </location>
</feature>
<feature type="domain" description="HTH tetR-type" evidence="5">
    <location>
        <begin position="33"/>
        <end position="93"/>
    </location>
</feature>
<dbReference type="PROSITE" id="PS50977">
    <property type="entry name" value="HTH_TETR_2"/>
    <property type="match status" value="1"/>
</dbReference>
<evidence type="ECO:0000256" key="3">
    <source>
        <dbReference type="ARBA" id="ARBA00023163"/>
    </source>
</evidence>
<protein>
    <submittedName>
        <fullName evidence="6">TetR family transcriptional regulator</fullName>
    </submittedName>
</protein>
<reference evidence="6 7" key="1">
    <citation type="submission" date="2022-11" db="EMBL/GenBank/DDBJ databases">
        <title>Nonomuraea corallina sp. nov., a new species of the genus Nonomuraea isolated from sea side sediment in Thai sea.</title>
        <authorList>
            <person name="Ngamcharungchit C."/>
            <person name="Matsumoto A."/>
            <person name="Suriyachadkun C."/>
            <person name="Panbangred W."/>
            <person name="Inahashi Y."/>
            <person name="Intra B."/>
        </authorList>
    </citation>
    <scope>NUCLEOTIDE SEQUENCE [LARGE SCALE GENOMIC DNA]</scope>
    <source>
        <strain evidence="6 7">DSM 43553</strain>
    </source>
</reference>
<proteinExistence type="predicted"/>
<organism evidence="6 7">
    <name type="scientific">Nonomuraea ferruginea</name>
    <dbReference type="NCBI Taxonomy" id="46174"/>
    <lineage>
        <taxon>Bacteria</taxon>
        <taxon>Bacillati</taxon>
        <taxon>Actinomycetota</taxon>
        <taxon>Actinomycetes</taxon>
        <taxon>Streptosporangiales</taxon>
        <taxon>Streptosporangiaceae</taxon>
        <taxon>Nonomuraea</taxon>
    </lineage>
</organism>
<dbReference type="InterPro" id="IPR050109">
    <property type="entry name" value="HTH-type_TetR-like_transc_reg"/>
</dbReference>
<dbReference type="PANTHER" id="PTHR30055">
    <property type="entry name" value="HTH-TYPE TRANSCRIPTIONAL REGULATOR RUTR"/>
    <property type="match status" value="1"/>
</dbReference>
<keyword evidence="3" id="KW-0804">Transcription</keyword>
<evidence type="ECO:0000259" key="5">
    <source>
        <dbReference type="PROSITE" id="PS50977"/>
    </source>
</evidence>
<dbReference type="InterPro" id="IPR009057">
    <property type="entry name" value="Homeodomain-like_sf"/>
</dbReference>
<dbReference type="Proteomes" id="UP001212498">
    <property type="component" value="Unassembled WGS sequence"/>
</dbReference>
<sequence>MDSTTPTRPAVLARRVMTEDELRDLPLRERKKARTRQALIDTALELFTERGFDGVTLDELCDAVEISKRTFFRTFTSKEDVAGAPTHDLWIAFLDDIESRDPSGAAILPFLCDALLSVIDRMPAEGWTRRVLLNLRLADKTPSLDAHCRYMCDLITRTALDILSRRFDVPPERDDPRLRLALDMAVAAFHHALEGWAADPAEPTRASLTARIRDTFTAVPGALTLTLTPR</sequence>